<feature type="region of interest" description="Disordered" evidence="1">
    <location>
        <begin position="196"/>
        <end position="236"/>
    </location>
</feature>
<evidence type="ECO:0000313" key="4">
    <source>
        <dbReference type="Proteomes" id="UP001334084"/>
    </source>
</evidence>
<evidence type="ECO:0000256" key="2">
    <source>
        <dbReference type="SAM" id="SignalP"/>
    </source>
</evidence>
<feature type="compositionally biased region" description="Basic residues" evidence="1">
    <location>
        <begin position="212"/>
        <end position="236"/>
    </location>
</feature>
<proteinExistence type="predicted"/>
<dbReference type="EMBL" id="CP142735">
    <property type="protein sequence ID" value="WUR04745.1"/>
    <property type="molecule type" value="Genomic_DNA"/>
</dbReference>
<dbReference type="AlphaFoldDB" id="A0AAX4JFG4"/>
<feature type="chain" id="PRO_5043433132" evidence="2">
    <location>
        <begin position="17"/>
        <end position="236"/>
    </location>
</feature>
<sequence>MIFLLFFNPLLSHVLFINNFKNIYIDLYIGLDMIIDKDEWFGVTMSFAPKFDNVENFSILNVEDFGNLISALSNHKDDGYKSMFSSSKYFLCSRIHKDDFVFNTNVIIGYCIDVSKNAYYQPGQEYISDIIVPNEAKSFYYFDFKKKGKEVKSLFRFGHMVSLNVEKPSSIEFYEKEIEKKALELKLKEEEEKARLKAKGRRRKSKGVEVKGRKKKSNGFETKRKRRKSRLKKREE</sequence>
<gene>
    <name evidence="3" type="ORF">VNE69_10096</name>
</gene>
<reference evidence="3" key="1">
    <citation type="journal article" date="2024" name="BMC Genomics">
        <title>Functional annotation of a divergent genome using sequence and structure-based similarity.</title>
        <authorList>
            <person name="Svedberg D."/>
            <person name="Winiger R.R."/>
            <person name="Berg A."/>
            <person name="Sharma H."/>
            <person name="Tellgren-Roth C."/>
            <person name="Debrunner-Vossbrinck B.A."/>
            <person name="Vossbrinck C.R."/>
            <person name="Barandun J."/>
        </authorList>
    </citation>
    <scope>NUCLEOTIDE SEQUENCE</scope>
    <source>
        <strain evidence="3">Illinois isolate</strain>
    </source>
</reference>
<feature type="compositionally biased region" description="Basic residues" evidence="1">
    <location>
        <begin position="196"/>
        <end position="205"/>
    </location>
</feature>
<protein>
    <submittedName>
        <fullName evidence="3">SP-containing protein</fullName>
    </submittedName>
</protein>
<name>A0AAX4JFG4_9MICR</name>
<keyword evidence="2" id="KW-0732">Signal</keyword>
<evidence type="ECO:0000313" key="3">
    <source>
        <dbReference type="EMBL" id="WUR04745.1"/>
    </source>
</evidence>
<keyword evidence="4" id="KW-1185">Reference proteome</keyword>
<feature type="signal peptide" evidence="2">
    <location>
        <begin position="1"/>
        <end position="16"/>
    </location>
</feature>
<dbReference type="Proteomes" id="UP001334084">
    <property type="component" value="Chromosome 10"/>
</dbReference>
<dbReference type="GeneID" id="90542578"/>
<accession>A0AAX4JFG4</accession>
<dbReference type="RefSeq" id="XP_065330890.1">
    <property type="nucleotide sequence ID" value="XM_065474818.1"/>
</dbReference>
<organism evidence="3 4">
    <name type="scientific">Vairimorpha necatrix</name>
    <dbReference type="NCBI Taxonomy" id="6039"/>
    <lineage>
        <taxon>Eukaryota</taxon>
        <taxon>Fungi</taxon>
        <taxon>Fungi incertae sedis</taxon>
        <taxon>Microsporidia</taxon>
        <taxon>Nosematidae</taxon>
        <taxon>Vairimorpha</taxon>
    </lineage>
</organism>
<evidence type="ECO:0000256" key="1">
    <source>
        <dbReference type="SAM" id="MobiDB-lite"/>
    </source>
</evidence>
<dbReference type="KEGG" id="vnx:VNE69_10096"/>